<dbReference type="OrthoDB" id="74314at2759"/>
<keyword evidence="3 7" id="KW-1133">Transmembrane helix</keyword>
<dbReference type="FunCoup" id="Q75AQ6">
    <property type="interactions" value="28"/>
</dbReference>
<feature type="transmembrane region" description="Helical" evidence="7">
    <location>
        <begin position="365"/>
        <end position="386"/>
    </location>
</feature>
<dbReference type="Proteomes" id="UP000000591">
    <property type="component" value="Chromosome IV"/>
</dbReference>
<keyword evidence="5" id="KW-0576">Peroxisome</keyword>
<dbReference type="GeneID" id="4620102"/>
<keyword evidence="10" id="KW-1185">Reference proteome</keyword>
<dbReference type="InParanoid" id="Q75AQ6"/>
<name>Q75AQ6_EREGS</name>
<gene>
    <name evidence="9" type="ORF">AGOS_ADL136C</name>
</gene>
<dbReference type="STRING" id="284811.Q75AQ6"/>
<evidence type="ECO:0000256" key="4">
    <source>
        <dbReference type="ARBA" id="ARBA00023136"/>
    </source>
</evidence>
<proteinExistence type="predicted"/>
<dbReference type="AlphaFoldDB" id="Q75AQ6"/>
<dbReference type="RefSeq" id="NP_983960.1">
    <property type="nucleotide sequence ID" value="NM_209313.1"/>
</dbReference>
<evidence type="ECO:0000256" key="3">
    <source>
        <dbReference type="ARBA" id="ARBA00022989"/>
    </source>
</evidence>
<dbReference type="InterPro" id="IPR010482">
    <property type="entry name" value="TECPR1-like_DysF"/>
</dbReference>
<dbReference type="eggNOG" id="ENOG502QUW8">
    <property type="taxonomic scope" value="Eukaryota"/>
</dbReference>
<sequence length="555" mass="64150">MTWGGGPMKEDDRAKALESVAIGSKKRRSLLGEFLARKYERIMEAEERVADDEKARPCVTNRELVTNIACSLFDATWERLRTGKDQQRKTIDDDFDEFALRHELESSADSFWQEETSDNGAGMSDEEDTEEQRAAKLRAVSQVQEQEHFIDILLDKMISAVLPEDLPEREQFTQRVQEPGRRRSHPISLIIMSRNLKIMTTKLGLIFEFQDSLVRLATWRNPSGTALSLILFSFACFNPMLVIILPMLYVLFGLMIPGYLHRHPLRRNFYLTKHSYGKSLLATVATGGKPASWQSHDDVQEFDYNNLHTDTEEWERALHIKQTMEFIVNLRDLQNLMTASVKGIECAEKFVYGDAGFKNEHHSTVLFLSGLLVVMGLWIIAPYINWSLTSAAGAWAALILIHPRVLPMVTAYINDDQLEKGKVVIENVERYDILLDEKPEERYLELFEIYKQRLTSDEWDFYLLSSYAFDPTDKYRKSQRPPPGVTNIDEVVPPSMWSFDRNSKWEVDYDVKGWAQERGLSLEINGEFLVDDSFKRRRLTRKVVRYANPARKPTV</sequence>
<evidence type="ECO:0000256" key="5">
    <source>
        <dbReference type="ARBA" id="ARBA00023140"/>
    </source>
</evidence>
<evidence type="ECO:0000256" key="6">
    <source>
        <dbReference type="SAM" id="MobiDB-lite"/>
    </source>
</evidence>
<evidence type="ECO:0000313" key="9">
    <source>
        <dbReference type="EMBL" id="AAS51784.1"/>
    </source>
</evidence>
<reference evidence="10" key="2">
    <citation type="journal article" date="2013" name="G3 (Bethesda)">
        <title>Genomes of Ashbya fungi isolated from insects reveal four mating-type loci, numerous translocations, lack of transposons, and distinct gene duplications.</title>
        <authorList>
            <person name="Dietrich F.S."/>
            <person name="Voegeli S."/>
            <person name="Kuo S."/>
            <person name="Philippsen P."/>
        </authorList>
    </citation>
    <scope>GENOME REANNOTATION</scope>
    <source>
        <strain evidence="10">ATCC 10895 / CBS 109.51 / FGSC 9923 / NRRL Y-1056</strain>
    </source>
</reference>
<comment type="subcellular location">
    <subcellularLocation>
        <location evidence="1">Peroxisome membrane</location>
        <topology evidence="1">Multi-pass membrane protein</topology>
    </subcellularLocation>
</comment>
<dbReference type="GO" id="GO:0007031">
    <property type="term" value="P:peroxisome organization"/>
    <property type="evidence" value="ECO:0000318"/>
    <property type="project" value="GO_Central"/>
</dbReference>
<evidence type="ECO:0000256" key="2">
    <source>
        <dbReference type="ARBA" id="ARBA00022692"/>
    </source>
</evidence>
<dbReference type="EMBL" id="AE016817">
    <property type="protein sequence ID" value="AAS51784.1"/>
    <property type="molecule type" value="Genomic_DNA"/>
</dbReference>
<feature type="transmembrane region" description="Helical" evidence="7">
    <location>
        <begin position="240"/>
        <end position="260"/>
    </location>
</feature>
<dbReference type="PANTHER" id="PTHR28304:SF1">
    <property type="entry name" value="PEROXISOMAL MEMBRANE PROTEIN PEX28"/>
    <property type="match status" value="1"/>
</dbReference>
<feature type="region of interest" description="Disordered" evidence="6">
    <location>
        <begin position="109"/>
        <end position="134"/>
    </location>
</feature>
<protein>
    <submittedName>
        <fullName evidence="9">ADL136Cp</fullName>
    </submittedName>
</protein>
<evidence type="ECO:0000256" key="1">
    <source>
        <dbReference type="ARBA" id="ARBA00004585"/>
    </source>
</evidence>
<dbReference type="KEGG" id="ago:AGOS_ADL136C"/>
<dbReference type="OMA" id="WRLIFIQ"/>
<keyword evidence="2 7" id="KW-0812">Transmembrane</keyword>
<feature type="transmembrane region" description="Helical" evidence="7">
    <location>
        <begin position="392"/>
        <end position="413"/>
    </location>
</feature>
<evidence type="ECO:0000259" key="8">
    <source>
        <dbReference type="Pfam" id="PF06398"/>
    </source>
</evidence>
<feature type="domain" description="TECPR1-like DysF" evidence="8">
    <location>
        <begin position="187"/>
        <end position="541"/>
    </location>
</feature>
<dbReference type="InterPro" id="IPR052816">
    <property type="entry name" value="Peroxisomal_Membrane_PEX28-32"/>
</dbReference>
<accession>Q75AQ6</accession>
<evidence type="ECO:0000256" key="7">
    <source>
        <dbReference type="SAM" id="Phobius"/>
    </source>
</evidence>
<keyword evidence="4 7" id="KW-0472">Membrane</keyword>
<evidence type="ECO:0000313" key="10">
    <source>
        <dbReference type="Proteomes" id="UP000000591"/>
    </source>
</evidence>
<dbReference type="PANTHER" id="PTHR28304">
    <property type="entry name" value="PEROXISOMAL MEMBRANE PROTEIN PEX29"/>
    <property type="match status" value="1"/>
</dbReference>
<dbReference type="Pfam" id="PF06398">
    <property type="entry name" value="Pex24p"/>
    <property type="match status" value="1"/>
</dbReference>
<dbReference type="GO" id="GO:0005778">
    <property type="term" value="C:peroxisomal membrane"/>
    <property type="evidence" value="ECO:0000318"/>
    <property type="project" value="GO_Central"/>
</dbReference>
<dbReference type="HOGENOM" id="CLU_034954_0_0_1"/>
<reference evidence="9 10" key="1">
    <citation type="journal article" date="2004" name="Science">
        <title>The Ashbya gossypii genome as a tool for mapping the ancient Saccharomyces cerevisiae genome.</title>
        <authorList>
            <person name="Dietrich F.S."/>
            <person name="Voegeli S."/>
            <person name="Brachat S."/>
            <person name="Lerch A."/>
            <person name="Gates K."/>
            <person name="Steiner S."/>
            <person name="Mohr C."/>
            <person name="Pohlmann R."/>
            <person name="Luedi P."/>
            <person name="Choi S."/>
            <person name="Wing R.A."/>
            <person name="Flavier A."/>
            <person name="Gaffney T.D."/>
            <person name="Philippsen P."/>
        </authorList>
    </citation>
    <scope>NUCLEOTIDE SEQUENCE [LARGE SCALE GENOMIC DNA]</scope>
    <source>
        <strain evidence="10">ATCC 10895 / CBS 109.51 / FGSC 9923 / NRRL Y-1056</strain>
    </source>
</reference>
<organism evidence="9 10">
    <name type="scientific">Eremothecium gossypii (strain ATCC 10895 / CBS 109.51 / FGSC 9923 / NRRL Y-1056)</name>
    <name type="common">Yeast</name>
    <name type="synonym">Ashbya gossypii</name>
    <dbReference type="NCBI Taxonomy" id="284811"/>
    <lineage>
        <taxon>Eukaryota</taxon>
        <taxon>Fungi</taxon>
        <taxon>Dikarya</taxon>
        <taxon>Ascomycota</taxon>
        <taxon>Saccharomycotina</taxon>
        <taxon>Saccharomycetes</taxon>
        <taxon>Saccharomycetales</taxon>
        <taxon>Saccharomycetaceae</taxon>
        <taxon>Eremothecium</taxon>
    </lineage>
</organism>